<reference evidence="12" key="1">
    <citation type="submission" date="2006-12" db="EMBL/GenBank/DDBJ databases">
        <authorList>
            <person name="Fouts D.E."/>
            <person name="Nelson K.E."/>
            <person name="Sebastian Y."/>
        </authorList>
    </citation>
    <scope>NUCLEOTIDE SEQUENCE [LARGE SCALE GENOMIC DNA]</scope>
    <source>
        <strain evidence="12">81-176</strain>
    </source>
</reference>
<organism evidence="11 12">
    <name type="scientific">Campylobacter jejuni subsp. jejuni serotype O:23/36 (strain 81-176)</name>
    <dbReference type="NCBI Taxonomy" id="354242"/>
    <lineage>
        <taxon>Bacteria</taxon>
        <taxon>Pseudomonadati</taxon>
        <taxon>Campylobacterota</taxon>
        <taxon>Epsilonproteobacteria</taxon>
        <taxon>Campylobacterales</taxon>
        <taxon>Campylobacteraceae</taxon>
        <taxon>Campylobacter</taxon>
    </lineage>
</organism>
<keyword evidence="3 9" id="KW-0347">Helicase</keyword>
<evidence type="ECO:0000256" key="4">
    <source>
        <dbReference type="ARBA" id="ARBA00022840"/>
    </source>
</evidence>
<dbReference type="InterPro" id="IPR027417">
    <property type="entry name" value="P-loop_NTPase"/>
</dbReference>
<evidence type="ECO:0000256" key="6">
    <source>
        <dbReference type="ARBA" id="ARBA00034617"/>
    </source>
</evidence>
<dbReference type="RefSeq" id="WP_002869203.1">
    <property type="nucleotide sequence ID" value="NC_008787.1"/>
</dbReference>
<keyword evidence="5" id="KW-0413">Isomerase</keyword>
<evidence type="ECO:0000256" key="3">
    <source>
        <dbReference type="ARBA" id="ARBA00022806"/>
    </source>
</evidence>
<dbReference type="NCBIfam" id="NF010487">
    <property type="entry name" value="PRK13909.1-4"/>
    <property type="match status" value="1"/>
</dbReference>
<evidence type="ECO:0000256" key="5">
    <source>
        <dbReference type="ARBA" id="ARBA00023235"/>
    </source>
</evidence>
<dbReference type="NCBIfam" id="NF010485">
    <property type="entry name" value="PRK13909.1-2"/>
    <property type="match status" value="1"/>
</dbReference>
<evidence type="ECO:0000256" key="8">
    <source>
        <dbReference type="ARBA" id="ARBA00048988"/>
    </source>
</evidence>
<dbReference type="GO" id="GO:0000725">
    <property type="term" value="P:recombinational repair"/>
    <property type="evidence" value="ECO:0007669"/>
    <property type="project" value="TreeGrafter"/>
</dbReference>
<evidence type="ECO:0000256" key="9">
    <source>
        <dbReference type="PROSITE-ProRule" id="PRU00560"/>
    </source>
</evidence>
<dbReference type="EMBL" id="CP000538">
    <property type="protein sequence ID" value="EAQ72561.1"/>
    <property type="molecule type" value="Genomic_DNA"/>
</dbReference>
<dbReference type="GO" id="GO:0005829">
    <property type="term" value="C:cytosol"/>
    <property type="evidence" value="ECO:0007669"/>
    <property type="project" value="TreeGrafter"/>
</dbReference>
<dbReference type="PROSITE" id="PS51198">
    <property type="entry name" value="UVRD_HELICASE_ATP_BIND"/>
    <property type="match status" value="1"/>
</dbReference>
<gene>
    <name evidence="11" type="ordered locus">CJJ81176_1474</name>
</gene>
<proteinExistence type="predicted"/>
<dbReference type="PANTHER" id="PTHR11070">
    <property type="entry name" value="UVRD / RECB / PCRA DNA HELICASE FAMILY MEMBER"/>
    <property type="match status" value="1"/>
</dbReference>
<dbReference type="InterPro" id="IPR000212">
    <property type="entry name" value="DNA_helicase_UvrD/REP"/>
</dbReference>
<dbReference type="Pfam" id="PF00580">
    <property type="entry name" value="UvrD-helicase"/>
    <property type="match status" value="1"/>
</dbReference>
<feature type="binding site" evidence="9">
    <location>
        <begin position="12"/>
        <end position="19"/>
    </location>
    <ligand>
        <name>ATP</name>
        <dbReference type="ChEBI" id="CHEBI:30616"/>
    </ligand>
</feature>
<dbReference type="AlphaFoldDB" id="A0A0H3PB11"/>
<dbReference type="GO" id="GO:0005524">
    <property type="term" value="F:ATP binding"/>
    <property type="evidence" value="ECO:0007669"/>
    <property type="project" value="UniProtKB-UniRule"/>
</dbReference>
<evidence type="ECO:0000256" key="7">
    <source>
        <dbReference type="ARBA" id="ARBA00034808"/>
    </source>
</evidence>
<dbReference type="PANTHER" id="PTHR11070:SF67">
    <property type="entry name" value="DNA 3'-5' HELICASE"/>
    <property type="match status" value="1"/>
</dbReference>
<keyword evidence="2 9" id="KW-0378">Hydrolase</keyword>
<dbReference type="GO" id="GO:0043138">
    <property type="term" value="F:3'-5' DNA helicase activity"/>
    <property type="evidence" value="ECO:0007669"/>
    <property type="project" value="UniProtKB-EC"/>
</dbReference>
<evidence type="ECO:0000259" key="10">
    <source>
        <dbReference type="PROSITE" id="PS51198"/>
    </source>
</evidence>
<dbReference type="NCBIfam" id="NF010486">
    <property type="entry name" value="PRK13909.1-3"/>
    <property type="match status" value="1"/>
</dbReference>
<dbReference type="Pfam" id="PF13361">
    <property type="entry name" value="UvrD_C"/>
    <property type="match status" value="2"/>
</dbReference>
<evidence type="ECO:0000256" key="2">
    <source>
        <dbReference type="ARBA" id="ARBA00022801"/>
    </source>
</evidence>
<accession>A0A0H3PB11</accession>
<evidence type="ECO:0000313" key="11">
    <source>
        <dbReference type="EMBL" id="EAQ72561.1"/>
    </source>
</evidence>
<dbReference type="GO" id="GO:0016887">
    <property type="term" value="F:ATP hydrolysis activity"/>
    <property type="evidence" value="ECO:0007669"/>
    <property type="project" value="RHEA"/>
</dbReference>
<dbReference type="eggNOG" id="COG1074">
    <property type="taxonomic scope" value="Bacteria"/>
</dbReference>
<dbReference type="GO" id="GO:0003677">
    <property type="term" value="F:DNA binding"/>
    <property type="evidence" value="ECO:0007669"/>
    <property type="project" value="InterPro"/>
</dbReference>
<keyword evidence="4 9" id="KW-0067">ATP-binding</keyword>
<dbReference type="SUPFAM" id="SSF52540">
    <property type="entry name" value="P-loop containing nucleoside triphosphate hydrolases"/>
    <property type="match status" value="1"/>
</dbReference>
<sequence length="921" mass="108065">MSQFEPFLALEASAGSGKTFALSVRFVALILKGARINEILALTFTKKAANEMQKRIIETFLNLEKENKTSECNELCKLLGKDKEELISLRDAKKEEFLRTELKISTFDAFFGKILRVFALNLGLSSDFTMSEERLDVREIFLKLLKKDELKDLAYYINLVDEKENFFNELEKFYENAYFQNRPKILNPTKAYINKAYSELRSYCLGLTHVKNYKNLCDNFKSEVLDLSVFMQSSFMTKFESTKYLQDLESTNLHFSAKRMELINALNTYAIELENYKIANLMNLLNHYSEAKNIFHKDKNTLNFQDVSKKVYELITSEFKDMIYFRLDGFISHLLIDEFQDTSVIQYQILRPLIAELVSGEGAKKNRTFFYVGDKKQSIYRFRKGKKELFDLLKQEFSQIKSDSLNTNYRSKELLVDFVNETFKEKIKDYKEQFALESKKGGFVRIVESKEQKVKNQAQEIKEKTLETLFEQINFLRSKNISYDDICILCWKNSDADMVLDFLREQKIPAFTQSNVLLENKASVRLVLEYAKYCIFGDEFYLVFLKELLGFEPRKIALDFSKNAMENVLFLIKELKLDLNDIALIQFIEYAKTKENFLKLLFEPCALKIVSEQNMGISIMSVHKSKGLEFDHVILLDSLSKNNSNNEDIMLEYDINQGWQLHIKDKIRELTKEPIYTLFKENITRANYEDDINKLYVAFTRAKESLIIIKRNEESVNGNYPSYFKGGFLNIHSQERGFLESKEQILSVKKESIQTLQKFEKISPQEVQSEEKLDSKELYFGNTFHFFMQNLKLPKGENFQILTQRCKSKFRHFLDESDFEKLFKRIEILLKNTQFQNLIGDGKLLKEQALSFNGEIKQLDLLALKDEEAFIIDYKTGLAMQDKHKEQVRTYKIAISEILKKDKVHAFIVYCLENEIQILEI</sequence>
<dbReference type="Gene3D" id="3.40.50.300">
    <property type="entry name" value="P-loop containing nucleotide triphosphate hydrolases"/>
    <property type="match status" value="4"/>
</dbReference>
<name>A0A0H3PB11_CAMJJ</name>
<keyword evidence="1 9" id="KW-0547">Nucleotide-binding</keyword>
<dbReference type="InterPro" id="IPR014016">
    <property type="entry name" value="UvrD-like_ATP-bd"/>
</dbReference>
<feature type="domain" description="UvrD-like helicase ATP-binding" evidence="10">
    <location>
        <begin position="1"/>
        <end position="412"/>
    </location>
</feature>
<dbReference type="EC" id="5.6.2.4" evidence="7"/>
<comment type="catalytic activity">
    <reaction evidence="6">
        <text>Couples ATP hydrolysis with the unwinding of duplex DNA by translocating in the 3'-5' direction.</text>
        <dbReference type="EC" id="5.6.2.4"/>
    </reaction>
</comment>
<comment type="catalytic activity">
    <reaction evidence="8">
        <text>ATP + H2O = ADP + phosphate + H(+)</text>
        <dbReference type="Rhea" id="RHEA:13065"/>
        <dbReference type="ChEBI" id="CHEBI:15377"/>
        <dbReference type="ChEBI" id="CHEBI:15378"/>
        <dbReference type="ChEBI" id="CHEBI:30616"/>
        <dbReference type="ChEBI" id="CHEBI:43474"/>
        <dbReference type="ChEBI" id="CHEBI:456216"/>
        <dbReference type="EC" id="5.6.2.4"/>
    </reaction>
</comment>
<dbReference type="HOGENOM" id="CLU_010638_1_0_7"/>
<dbReference type="KEGG" id="cjj:CJJ81176_1474"/>
<dbReference type="InterPro" id="IPR014017">
    <property type="entry name" value="DNA_helicase_UvrD-like_C"/>
</dbReference>
<evidence type="ECO:0000313" key="12">
    <source>
        <dbReference type="Proteomes" id="UP000000646"/>
    </source>
</evidence>
<dbReference type="Proteomes" id="UP000000646">
    <property type="component" value="Chromosome"/>
</dbReference>
<evidence type="ECO:0000256" key="1">
    <source>
        <dbReference type="ARBA" id="ARBA00022741"/>
    </source>
</evidence>
<protein>
    <recommendedName>
        <fullName evidence="7">DNA 3'-5' helicase</fullName>
        <ecNumber evidence="7">5.6.2.4</ecNumber>
    </recommendedName>
</protein>